<dbReference type="EMBL" id="JAVFKY010000004">
    <property type="protein sequence ID" value="KAK5577921.1"/>
    <property type="molecule type" value="Genomic_DNA"/>
</dbReference>
<gene>
    <name evidence="1" type="ORF">RB653_002869</name>
</gene>
<protein>
    <submittedName>
        <fullName evidence="1">Uncharacterized protein</fullName>
    </submittedName>
</protein>
<evidence type="ECO:0000313" key="2">
    <source>
        <dbReference type="Proteomes" id="UP001344447"/>
    </source>
</evidence>
<sequence length="41" mass="4729">MNSSLQSISNELNYSFNSSNNEITNKNSTTSYFTRPNFVNY</sequence>
<proteinExistence type="predicted"/>
<evidence type="ECO:0000313" key="1">
    <source>
        <dbReference type="EMBL" id="KAK5577921.1"/>
    </source>
</evidence>
<accession>A0AAN7YQF8</accession>
<reference evidence="1 2" key="1">
    <citation type="submission" date="2023-11" db="EMBL/GenBank/DDBJ databases">
        <title>Dfirmibasis_genome.</title>
        <authorList>
            <person name="Edelbroek B."/>
            <person name="Kjellin J."/>
            <person name="Jerlstrom-Hultqvist J."/>
            <person name="Soderbom F."/>
        </authorList>
    </citation>
    <scope>NUCLEOTIDE SEQUENCE [LARGE SCALE GENOMIC DNA]</scope>
    <source>
        <strain evidence="1 2">TNS-C-14</strain>
    </source>
</reference>
<name>A0AAN7YQF8_9MYCE</name>
<dbReference type="Proteomes" id="UP001344447">
    <property type="component" value="Unassembled WGS sequence"/>
</dbReference>
<dbReference type="AlphaFoldDB" id="A0AAN7YQF8"/>
<organism evidence="1 2">
    <name type="scientific">Dictyostelium firmibasis</name>
    <dbReference type="NCBI Taxonomy" id="79012"/>
    <lineage>
        <taxon>Eukaryota</taxon>
        <taxon>Amoebozoa</taxon>
        <taxon>Evosea</taxon>
        <taxon>Eumycetozoa</taxon>
        <taxon>Dictyostelia</taxon>
        <taxon>Dictyosteliales</taxon>
        <taxon>Dictyosteliaceae</taxon>
        <taxon>Dictyostelium</taxon>
    </lineage>
</organism>
<comment type="caution">
    <text evidence="1">The sequence shown here is derived from an EMBL/GenBank/DDBJ whole genome shotgun (WGS) entry which is preliminary data.</text>
</comment>
<keyword evidence="2" id="KW-1185">Reference proteome</keyword>